<sequence length="83" mass="9131">MSQFTRHVARGLKACWAVRGSTYPRGTYLGIFAMACYCVAQSAWEGRPFNILDVTMALLTGYLVVSSFIEGFRGKEATPATTE</sequence>
<accession>A0AAW3MWQ3</accession>
<protein>
    <submittedName>
        <fullName evidence="1">Uncharacterized protein</fullName>
    </submittedName>
</protein>
<organism evidence="1 2">
    <name type="scientific">Burkholderia ubonensis</name>
    <dbReference type="NCBI Taxonomy" id="101571"/>
    <lineage>
        <taxon>Bacteria</taxon>
        <taxon>Pseudomonadati</taxon>
        <taxon>Pseudomonadota</taxon>
        <taxon>Betaproteobacteria</taxon>
        <taxon>Burkholderiales</taxon>
        <taxon>Burkholderiaceae</taxon>
        <taxon>Burkholderia</taxon>
        <taxon>Burkholderia cepacia complex</taxon>
    </lineage>
</organism>
<dbReference type="RefSeq" id="WP_059925607.1">
    <property type="nucleotide sequence ID" value="NZ_LPBG01000047.1"/>
</dbReference>
<name>A0AAW3MWQ3_9BURK</name>
<comment type="caution">
    <text evidence="1">The sequence shown here is derived from an EMBL/GenBank/DDBJ whole genome shotgun (WGS) entry which is preliminary data.</text>
</comment>
<gene>
    <name evidence="1" type="ORF">WJ96_07510</name>
</gene>
<keyword evidence="2" id="KW-1185">Reference proteome</keyword>
<evidence type="ECO:0000313" key="2">
    <source>
        <dbReference type="Proteomes" id="UP000056453"/>
    </source>
</evidence>
<dbReference type="EMBL" id="LPBJ01000047">
    <property type="protein sequence ID" value="KVP98358.1"/>
    <property type="molecule type" value="Genomic_DNA"/>
</dbReference>
<evidence type="ECO:0000313" key="1">
    <source>
        <dbReference type="EMBL" id="KVP98358.1"/>
    </source>
</evidence>
<reference evidence="1 2" key="1">
    <citation type="submission" date="2015-11" db="EMBL/GenBank/DDBJ databases">
        <title>Expanding the genomic diversity of Burkholderia species for the development of highly accurate diagnostics.</title>
        <authorList>
            <person name="Sahl J."/>
            <person name="Keim P."/>
            <person name="Wagner D."/>
        </authorList>
    </citation>
    <scope>NUCLEOTIDE SEQUENCE [LARGE SCALE GENOMIC DNA]</scope>
    <source>
        <strain evidence="1 2">MSMB1808WGS</strain>
    </source>
</reference>
<dbReference type="AlphaFoldDB" id="A0AAW3MWQ3"/>
<dbReference type="Proteomes" id="UP000056453">
    <property type="component" value="Unassembled WGS sequence"/>
</dbReference>
<proteinExistence type="predicted"/>